<evidence type="ECO:0000313" key="3">
    <source>
        <dbReference type="Proteomes" id="UP000193061"/>
    </source>
</evidence>
<dbReference type="Proteomes" id="UP000193061">
    <property type="component" value="Unassembled WGS sequence"/>
</dbReference>
<sequence length="31" mass="3335">MAQVAKEILPLVAVLGATALFFALHSYMVVM</sequence>
<name>A0A1X6Z9B0_9RHOB</name>
<accession>A0A1X6Z9B0</accession>
<gene>
    <name evidence="2" type="ORF">ROA7450_02166</name>
</gene>
<keyword evidence="3" id="KW-1185">Reference proteome</keyword>
<keyword evidence="1" id="KW-0472">Membrane</keyword>
<evidence type="ECO:0000313" key="2">
    <source>
        <dbReference type="EMBL" id="SLN44865.1"/>
    </source>
</evidence>
<dbReference type="EMBL" id="FWFX01000006">
    <property type="protein sequence ID" value="SLN44865.1"/>
    <property type="molecule type" value="Genomic_DNA"/>
</dbReference>
<evidence type="ECO:0000256" key="1">
    <source>
        <dbReference type="SAM" id="Phobius"/>
    </source>
</evidence>
<feature type="transmembrane region" description="Helical" evidence="1">
    <location>
        <begin position="12"/>
        <end position="30"/>
    </location>
</feature>
<organism evidence="2 3">
    <name type="scientific">Roseovarius albus</name>
    <dbReference type="NCBI Taxonomy" id="1247867"/>
    <lineage>
        <taxon>Bacteria</taxon>
        <taxon>Pseudomonadati</taxon>
        <taxon>Pseudomonadota</taxon>
        <taxon>Alphaproteobacteria</taxon>
        <taxon>Rhodobacterales</taxon>
        <taxon>Roseobacteraceae</taxon>
        <taxon>Roseovarius</taxon>
    </lineage>
</organism>
<keyword evidence="1" id="KW-0812">Transmembrane</keyword>
<protein>
    <submittedName>
        <fullName evidence="2">Uncharacterized protein</fullName>
    </submittedName>
</protein>
<reference evidence="2 3" key="1">
    <citation type="submission" date="2017-03" db="EMBL/GenBank/DDBJ databases">
        <authorList>
            <person name="Afonso C.L."/>
            <person name="Miller P.J."/>
            <person name="Scott M.A."/>
            <person name="Spackman E."/>
            <person name="Goraichik I."/>
            <person name="Dimitrov K.M."/>
            <person name="Suarez D.L."/>
            <person name="Swayne D.E."/>
        </authorList>
    </citation>
    <scope>NUCLEOTIDE SEQUENCE [LARGE SCALE GENOMIC DNA]</scope>
    <source>
        <strain evidence="2 3">CECT 7450</strain>
    </source>
</reference>
<keyword evidence="1" id="KW-1133">Transmembrane helix</keyword>
<proteinExistence type="predicted"/>
<dbReference type="AlphaFoldDB" id="A0A1X6Z9B0"/>